<dbReference type="GO" id="GO:0032259">
    <property type="term" value="P:methylation"/>
    <property type="evidence" value="ECO:0007669"/>
    <property type="project" value="UniProtKB-KW"/>
</dbReference>
<comment type="similarity">
    <text evidence="4">Belongs to the class I-like SAM-binding methyltransferase superfamily. Cation-dependent O-methyltransferase family.</text>
</comment>
<feature type="non-terminal residue" evidence="5">
    <location>
        <position position="65"/>
    </location>
</feature>
<dbReference type="Proteomes" id="UP001172155">
    <property type="component" value="Unassembled WGS sequence"/>
</dbReference>
<evidence type="ECO:0000256" key="1">
    <source>
        <dbReference type="ARBA" id="ARBA00022603"/>
    </source>
</evidence>
<evidence type="ECO:0000256" key="2">
    <source>
        <dbReference type="ARBA" id="ARBA00022679"/>
    </source>
</evidence>
<reference evidence="5" key="1">
    <citation type="submission" date="2023-06" db="EMBL/GenBank/DDBJ databases">
        <title>Genome-scale phylogeny and comparative genomics of the fungal order Sordariales.</title>
        <authorList>
            <consortium name="Lawrence Berkeley National Laboratory"/>
            <person name="Hensen N."/>
            <person name="Bonometti L."/>
            <person name="Westerberg I."/>
            <person name="Brannstrom I.O."/>
            <person name="Guillou S."/>
            <person name="Cros-Aarteil S."/>
            <person name="Calhoun S."/>
            <person name="Haridas S."/>
            <person name="Kuo A."/>
            <person name="Mondo S."/>
            <person name="Pangilinan J."/>
            <person name="Riley R."/>
            <person name="LaButti K."/>
            <person name="Andreopoulos B."/>
            <person name="Lipzen A."/>
            <person name="Chen C."/>
            <person name="Yanf M."/>
            <person name="Daum C."/>
            <person name="Ng V."/>
            <person name="Clum A."/>
            <person name="Steindorff A."/>
            <person name="Ohm R."/>
            <person name="Martin F."/>
            <person name="Silar P."/>
            <person name="Natvig D."/>
            <person name="Lalanne C."/>
            <person name="Gautier V."/>
            <person name="Ament-velasquez S.L."/>
            <person name="Kruys A."/>
            <person name="Hutchinson M.I."/>
            <person name="Powell A.J."/>
            <person name="Barry K."/>
            <person name="Miller A.N."/>
            <person name="Grigoriev I.V."/>
            <person name="Debuchy R."/>
            <person name="Gladieux P."/>
            <person name="Thoren M.H."/>
            <person name="Johannesson H."/>
        </authorList>
    </citation>
    <scope>NUCLEOTIDE SEQUENCE</scope>
    <source>
        <strain evidence="5">SMH3187-1</strain>
    </source>
</reference>
<evidence type="ECO:0000256" key="4">
    <source>
        <dbReference type="ARBA" id="ARBA00023453"/>
    </source>
</evidence>
<organism evidence="5 6">
    <name type="scientific">Schizothecium vesticola</name>
    <dbReference type="NCBI Taxonomy" id="314040"/>
    <lineage>
        <taxon>Eukaryota</taxon>
        <taxon>Fungi</taxon>
        <taxon>Dikarya</taxon>
        <taxon>Ascomycota</taxon>
        <taxon>Pezizomycotina</taxon>
        <taxon>Sordariomycetes</taxon>
        <taxon>Sordariomycetidae</taxon>
        <taxon>Sordariales</taxon>
        <taxon>Schizotheciaceae</taxon>
        <taxon>Schizothecium</taxon>
    </lineage>
</organism>
<comment type="caution">
    <text evidence="5">The sequence shown here is derived from an EMBL/GenBank/DDBJ whole genome shotgun (WGS) entry which is preliminary data.</text>
</comment>
<dbReference type="EMBL" id="JAUKUD010000006">
    <property type="protein sequence ID" value="KAK0741441.1"/>
    <property type="molecule type" value="Genomic_DNA"/>
</dbReference>
<keyword evidence="6" id="KW-1185">Reference proteome</keyword>
<dbReference type="SUPFAM" id="SSF53335">
    <property type="entry name" value="S-adenosyl-L-methionine-dependent methyltransferases"/>
    <property type="match status" value="1"/>
</dbReference>
<accession>A0AA40ELA6</accession>
<dbReference type="InterPro" id="IPR002935">
    <property type="entry name" value="SAM_O-MeTrfase"/>
</dbReference>
<keyword evidence="3" id="KW-0949">S-adenosyl-L-methionine</keyword>
<name>A0AA40ELA6_9PEZI</name>
<evidence type="ECO:0008006" key="7">
    <source>
        <dbReference type="Google" id="ProtNLM"/>
    </source>
</evidence>
<protein>
    <recommendedName>
        <fullName evidence="7">O-methyltransferase</fullName>
    </recommendedName>
</protein>
<proteinExistence type="inferred from homology"/>
<sequence length="65" mass="6644">SSSAAGLPDIALSPVQAKFLALFCRAAGITHVLELGTLGGYTAIFLAAENPGLRVVTIEVDAHHA</sequence>
<dbReference type="InterPro" id="IPR029063">
    <property type="entry name" value="SAM-dependent_MTases_sf"/>
</dbReference>
<dbReference type="AlphaFoldDB" id="A0AA40ELA6"/>
<gene>
    <name evidence="5" type="ORF">B0T18DRAFT_420157</name>
</gene>
<dbReference type="GO" id="GO:0008171">
    <property type="term" value="F:O-methyltransferase activity"/>
    <property type="evidence" value="ECO:0007669"/>
    <property type="project" value="InterPro"/>
</dbReference>
<evidence type="ECO:0000313" key="6">
    <source>
        <dbReference type="Proteomes" id="UP001172155"/>
    </source>
</evidence>
<dbReference type="Gene3D" id="3.40.50.150">
    <property type="entry name" value="Vaccinia Virus protein VP39"/>
    <property type="match status" value="1"/>
</dbReference>
<dbReference type="Pfam" id="PF01596">
    <property type="entry name" value="Methyltransf_3"/>
    <property type="match status" value="1"/>
</dbReference>
<feature type="non-terminal residue" evidence="5">
    <location>
        <position position="1"/>
    </location>
</feature>
<keyword evidence="2" id="KW-0808">Transferase</keyword>
<evidence type="ECO:0000256" key="3">
    <source>
        <dbReference type="ARBA" id="ARBA00022691"/>
    </source>
</evidence>
<evidence type="ECO:0000313" key="5">
    <source>
        <dbReference type="EMBL" id="KAK0741441.1"/>
    </source>
</evidence>
<keyword evidence="1" id="KW-0489">Methyltransferase</keyword>